<feature type="domain" description="NEAT" evidence="9">
    <location>
        <begin position="35"/>
        <end position="157"/>
    </location>
</feature>
<proteinExistence type="predicted"/>
<evidence type="ECO:0000256" key="6">
    <source>
        <dbReference type="SAM" id="MobiDB-lite"/>
    </source>
</evidence>
<evidence type="ECO:0000256" key="2">
    <source>
        <dbReference type="ARBA" id="ARBA00022512"/>
    </source>
</evidence>
<feature type="non-terminal residue" evidence="10">
    <location>
        <position position="608"/>
    </location>
</feature>
<evidence type="ECO:0000256" key="4">
    <source>
        <dbReference type="ARBA" id="ARBA00022729"/>
    </source>
</evidence>
<evidence type="ECO:0000259" key="8">
    <source>
        <dbReference type="PROSITE" id="PS50866"/>
    </source>
</evidence>
<evidence type="ECO:0000313" key="11">
    <source>
        <dbReference type="Proteomes" id="UP000648182"/>
    </source>
</evidence>
<accession>A0ABR8VHC3</accession>
<dbReference type="InterPro" id="IPR006635">
    <property type="entry name" value="NEAT_dom"/>
</dbReference>
<dbReference type="InterPro" id="IPR009038">
    <property type="entry name" value="GOLD_dom"/>
</dbReference>
<dbReference type="Gene3D" id="2.60.40.1850">
    <property type="match status" value="4"/>
</dbReference>
<keyword evidence="5" id="KW-0572">Peptidoglycan-anchor</keyword>
<comment type="caution">
    <text evidence="10">The sequence shown here is derived from an EMBL/GenBank/DDBJ whole genome shotgun (WGS) entry which is preliminary data.</text>
</comment>
<name>A0ABR8VHC3_9BACI</name>
<feature type="compositionally biased region" description="Low complexity" evidence="6">
    <location>
        <begin position="171"/>
        <end position="191"/>
    </location>
</feature>
<keyword evidence="11" id="KW-1185">Reference proteome</keyword>
<feature type="chain" id="PRO_5046579479" evidence="7">
    <location>
        <begin position="28"/>
        <end position="608"/>
    </location>
</feature>
<keyword evidence="2" id="KW-0134">Cell wall</keyword>
<gene>
    <name evidence="10" type="ORF">H9631_03675</name>
</gene>
<feature type="signal peptide" evidence="7">
    <location>
        <begin position="1"/>
        <end position="27"/>
    </location>
</feature>
<evidence type="ECO:0000256" key="7">
    <source>
        <dbReference type="SAM" id="SignalP"/>
    </source>
</evidence>
<dbReference type="PANTHER" id="PTHR37824">
    <property type="entry name" value="IRON-REGULATED SURFACE DETERMINANT PROTEIN C"/>
    <property type="match status" value="1"/>
</dbReference>
<dbReference type="InterPro" id="IPR037250">
    <property type="entry name" value="NEAT_dom_sf"/>
</dbReference>
<evidence type="ECO:0000259" key="9">
    <source>
        <dbReference type="PROSITE" id="PS50978"/>
    </source>
</evidence>
<reference evidence="10 11" key="1">
    <citation type="submission" date="2020-08" db="EMBL/GenBank/DDBJ databases">
        <title>A Genomic Blueprint of the Chicken Gut Microbiome.</title>
        <authorList>
            <person name="Gilroy R."/>
            <person name="Ravi A."/>
            <person name="Getino M."/>
            <person name="Pursley I."/>
            <person name="Horton D.L."/>
            <person name="Alikhan N.-F."/>
            <person name="Baker D."/>
            <person name="Gharbi K."/>
            <person name="Hall N."/>
            <person name="Watson M."/>
            <person name="Adriaenssens E.M."/>
            <person name="Foster-Nyarko E."/>
            <person name="Jarju S."/>
            <person name="Secka A."/>
            <person name="Antonio M."/>
            <person name="Oren A."/>
            <person name="Chaudhuri R."/>
            <person name="La Ragione R.M."/>
            <person name="Hildebrand F."/>
            <person name="Pallen M.J."/>
        </authorList>
    </citation>
    <scope>NUCLEOTIDE SEQUENCE [LARGE SCALE GENOMIC DNA]</scope>
    <source>
        <strain evidence="10 11">Sa1BUA2</strain>
    </source>
</reference>
<dbReference type="CDD" id="cd06920">
    <property type="entry name" value="NEAT"/>
    <property type="match status" value="3"/>
</dbReference>
<comment type="subcellular location">
    <subcellularLocation>
        <location evidence="1">Secreted</location>
        <location evidence="1">Cell wall</location>
        <topology evidence="1">Peptidoglycan-anchor</topology>
    </subcellularLocation>
</comment>
<organism evidence="10 11">
    <name type="scientific">Bacillus norwichensis</name>
    <dbReference type="NCBI Taxonomy" id="2762217"/>
    <lineage>
        <taxon>Bacteria</taxon>
        <taxon>Bacillati</taxon>
        <taxon>Bacillota</taxon>
        <taxon>Bacilli</taxon>
        <taxon>Bacillales</taxon>
        <taxon>Bacillaceae</taxon>
        <taxon>Bacillus</taxon>
    </lineage>
</organism>
<dbReference type="Pfam" id="PF05031">
    <property type="entry name" value="NEAT"/>
    <property type="match status" value="4"/>
</dbReference>
<evidence type="ECO:0000313" key="10">
    <source>
        <dbReference type="EMBL" id="MBD8004169.1"/>
    </source>
</evidence>
<dbReference type="Proteomes" id="UP000648182">
    <property type="component" value="Unassembled WGS sequence"/>
</dbReference>
<feature type="compositionally biased region" description="Basic and acidic residues" evidence="6">
    <location>
        <begin position="261"/>
        <end position="271"/>
    </location>
</feature>
<dbReference type="PANTHER" id="PTHR37824:SF1">
    <property type="entry name" value="IRON-REGULATED SURFACE DETERMINANT PROTEIN C"/>
    <property type="match status" value="1"/>
</dbReference>
<feature type="compositionally biased region" description="Acidic residues" evidence="6">
    <location>
        <begin position="221"/>
        <end position="230"/>
    </location>
</feature>
<feature type="region of interest" description="Disordered" evidence="6">
    <location>
        <begin position="154"/>
        <end position="310"/>
    </location>
</feature>
<dbReference type="SUPFAM" id="SSF158911">
    <property type="entry name" value="NEAT domain-like"/>
    <property type="match status" value="4"/>
</dbReference>
<evidence type="ECO:0000256" key="3">
    <source>
        <dbReference type="ARBA" id="ARBA00022525"/>
    </source>
</evidence>
<sequence length="608" mass="67107">MKRILSIMLIFALTLLSIFPSVPSVFAEAKEDDVYADGEYSLPFEVWKDNADSPSVADGYFKKPAKLTVANGEYTVQATLNNSSWWQFLKVQSGNDFVDVTTVSDENDTRIVQFKVDDLNQILNAKVHIIVTGIPGLEYDNKYDIRFKFDPSGIPLASQPGENENGEEGENLNNGQTPEEGSGSEDGQQENGGDEQDPGKEDGSTEENGGDEQAPGKEDGSTEENDGDEQDPGKEDGSTEENGGDEQAPGKEDGSTEENGGDEHEPGKEDGSTEENGGDEHEPGKGDGSTEENEDGEKADPETITPEDGNYTIDLNALHATEDKASGMAKYIEKTGSLAVKGGKTLLTLTLTDHKVVTGFQVEGKQPVKEEVDEANNTRSVTYELEQLSTMMNARVQYTVGAHNGDQPLRLQFNKDSITKADEEEENGDTDHPKYADGVYTLPFVVWKELVDEQSVADDYFEKPAKLTIENGKYTVQAELKNSSWWQYFKVQSGNDFIDVTEVSIDKEKDTKVVEFEVSDLDQILNAKVHIIVPFINYDNKYDIRFKFDPSEMELQNVENKPEPITLEDGNYTIDLEALHAKEDKPSGMARYIEKTASLAVKDGKTLL</sequence>
<dbReference type="RefSeq" id="WP_191810060.1">
    <property type="nucleotide sequence ID" value="NZ_JACSPV010000004.1"/>
</dbReference>
<evidence type="ECO:0000256" key="1">
    <source>
        <dbReference type="ARBA" id="ARBA00004168"/>
    </source>
</evidence>
<dbReference type="EMBL" id="JACSPV010000004">
    <property type="protein sequence ID" value="MBD8004169.1"/>
    <property type="molecule type" value="Genomic_DNA"/>
</dbReference>
<protein>
    <submittedName>
        <fullName evidence="10">NEAT domain-containing protein</fullName>
    </submittedName>
</protein>
<feature type="domain" description="GOLD" evidence="8">
    <location>
        <begin position="365"/>
        <end position="520"/>
    </location>
</feature>
<feature type="domain" description="NEAT" evidence="9">
    <location>
        <begin position="306"/>
        <end position="431"/>
    </location>
</feature>
<evidence type="ECO:0000256" key="5">
    <source>
        <dbReference type="ARBA" id="ARBA00023088"/>
    </source>
</evidence>
<dbReference type="PROSITE" id="PS50978">
    <property type="entry name" value="NEAT"/>
    <property type="match status" value="4"/>
</dbReference>
<dbReference type="PROSITE" id="PS50866">
    <property type="entry name" value="GOLD"/>
    <property type="match status" value="1"/>
</dbReference>
<feature type="domain" description="NEAT" evidence="9">
    <location>
        <begin position="435"/>
        <end position="556"/>
    </location>
</feature>
<dbReference type="InterPro" id="IPR050436">
    <property type="entry name" value="IsdA"/>
</dbReference>
<keyword evidence="4 7" id="KW-0732">Signal</keyword>
<dbReference type="SMART" id="SM00725">
    <property type="entry name" value="NEAT"/>
    <property type="match status" value="3"/>
</dbReference>
<feature type="domain" description="NEAT" evidence="9">
    <location>
        <begin position="567"/>
        <end position="608"/>
    </location>
</feature>
<keyword evidence="3" id="KW-0964">Secreted</keyword>